<dbReference type="InterPro" id="IPR025714">
    <property type="entry name" value="Methyltranfer_dom"/>
</dbReference>
<feature type="domain" description="Methyltransferase" evidence="3">
    <location>
        <begin position="41"/>
        <end position="172"/>
    </location>
</feature>
<name>A0A399SZX2_9BACT</name>
<dbReference type="InterPro" id="IPR051052">
    <property type="entry name" value="Diverse_substrate_MTase"/>
</dbReference>
<organism evidence="4 5">
    <name type="scientific">Maribellus luteus</name>
    <dbReference type="NCBI Taxonomy" id="2305463"/>
    <lineage>
        <taxon>Bacteria</taxon>
        <taxon>Pseudomonadati</taxon>
        <taxon>Bacteroidota</taxon>
        <taxon>Bacteroidia</taxon>
        <taxon>Marinilabiliales</taxon>
        <taxon>Prolixibacteraceae</taxon>
        <taxon>Maribellus</taxon>
    </lineage>
</organism>
<evidence type="ECO:0000259" key="3">
    <source>
        <dbReference type="Pfam" id="PF13847"/>
    </source>
</evidence>
<dbReference type="EMBL" id="QWGR01000006">
    <property type="protein sequence ID" value="RIJ47925.1"/>
    <property type="molecule type" value="Genomic_DNA"/>
</dbReference>
<evidence type="ECO:0000256" key="2">
    <source>
        <dbReference type="ARBA" id="ARBA00022679"/>
    </source>
</evidence>
<proteinExistence type="predicted"/>
<dbReference type="SUPFAM" id="SSF53335">
    <property type="entry name" value="S-adenosyl-L-methionine-dependent methyltransferases"/>
    <property type="match status" value="1"/>
</dbReference>
<dbReference type="CDD" id="cd02440">
    <property type="entry name" value="AdoMet_MTases"/>
    <property type="match status" value="1"/>
</dbReference>
<accession>A0A399SZX2</accession>
<evidence type="ECO:0000313" key="5">
    <source>
        <dbReference type="Proteomes" id="UP000265926"/>
    </source>
</evidence>
<dbReference type="RefSeq" id="WP_119438271.1">
    <property type="nucleotide sequence ID" value="NZ_QWGR01000006.1"/>
</dbReference>
<evidence type="ECO:0000313" key="4">
    <source>
        <dbReference type="EMBL" id="RIJ47925.1"/>
    </source>
</evidence>
<reference evidence="4 5" key="1">
    <citation type="submission" date="2018-08" db="EMBL/GenBank/DDBJ databases">
        <title>Pallidiluteibacterium maritimus gen. nov., sp. nov., isolated from coastal sediment.</title>
        <authorList>
            <person name="Zhou L.Y."/>
        </authorList>
    </citation>
    <scope>NUCLEOTIDE SEQUENCE [LARGE SCALE GENOMIC DNA]</scope>
    <source>
        <strain evidence="4 5">XSD2</strain>
    </source>
</reference>
<dbReference type="GO" id="GO:0032259">
    <property type="term" value="P:methylation"/>
    <property type="evidence" value="ECO:0007669"/>
    <property type="project" value="UniProtKB-KW"/>
</dbReference>
<dbReference type="PANTHER" id="PTHR44942:SF4">
    <property type="entry name" value="METHYLTRANSFERASE TYPE 11 DOMAIN-CONTAINING PROTEIN"/>
    <property type="match status" value="1"/>
</dbReference>
<dbReference type="Gene3D" id="3.40.50.150">
    <property type="entry name" value="Vaccinia Virus protein VP39"/>
    <property type="match status" value="1"/>
</dbReference>
<dbReference type="OrthoDB" id="9805171at2"/>
<sequence length="278" mass="32090">MTQYLKTNWNYDSKKLVEVYDELPLWAAPFGLKLLDGIKYKKGINAVDIGFGTGFPLTEIAMRLGSDSKVYGIDPWNTGIDRAEKKIEFYGIKNIEVIRGIAEDIPIKDKSIDLIVSNNGLNNVTDLDKSLSECSRIIKTGGQFIQTMNLNDSMIEFYSIMGKVLTNLKLRTCLEAMQKQIYKKRKPLDQYIRQIESHGFLIESVKQDKFEYKFVDGTTMLNHYFIRLAFIDGWKEIVPIDKQEEVFRQIEIELNRQSQTDGIFKLSVPFVLIDCEKK</sequence>
<dbReference type="PANTHER" id="PTHR44942">
    <property type="entry name" value="METHYLTRANSF_11 DOMAIN-CONTAINING PROTEIN"/>
    <property type="match status" value="1"/>
</dbReference>
<dbReference type="InterPro" id="IPR029063">
    <property type="entry name" value="SAM-dependent_MTases_sf"/>
</dbReference>
<evidence type="ECO:0000256" key="1">
    <source>
        <dbReference type="ARBA" id="ARBA00022603"/>
    </source>
</evidence>
<comment type="caution">
    <text evidence="4">The sequence shown here is derived from an EMBL/GenBank/DDBJ whole genome shotgun (WGS) entry which is preliminary data.</text>
</comment>
<keyword evidence="1 4" id="KW-0489">Methyltransferase</keyword>
<dbReference type="Pfam" id="PF13847">
    <property type="entry name" value="Methyltransf_31"/>
    <property type="match status" value="1"/>
</dbReference>
<dbReference type="GO" id="GO:0008168">
    <property type="term" value="F:methyltransferase activity"/>
    <property type="evidence" value="ECO:0007669"/>
    <property type="project" value="UniProtKB-KW"/>
</dbReference>
<gene>
    <name evidence="4" type="ORF">D1614_12420</name>
</gene>
<keyword evidence="5" id="KW-1185">Reference proteome</keyword>
<protein>
    <submittedName>
        <fullName evidence="4">Class I SAM-dependent methyltransferase</fullName>
    </submittedName>
</protein>
<dbReference type="AlphaFoldDB" id="A0A399SZX2"/>
<dbReference type="Proteomes" id="UP000265926">
    <property type="component" value="Unassembled WGS sequence"/>
</dbReference>
<keyword evidence="2 4" id="KW-0808">Transferase</keyword>